<feature type="transmembrane region" description="Helical" evidence="6">
    <location>
        <begin position="21"/>
        <end position="41"/>
    </location>
</feature>
<evidence type="ECO:0000313" key="9">
    <source>
        <dbReference type="EMBL" id="RIJ48231.1"/>
    </source>
</evidence>
<feature type="transmembrane region" description="Helical" evidence="6">
    <location>
        <begin position="669"/>
        <end position="692"/>
    </location>
</feature>
<dbReference type="GO" id="GO:0022857">
    <property type="term" value="F:transmembrane transporter activity"/>
    <property type="evidence" value="ECO:0007669"/>
    <property type="project" value="TreeGrafter"/>
</dbReference>
<sequence>MNFLFLKLWLRKLKRNKIYSLANVLGLTLGFTAFILISLFVRFELSWDKSHRNYDRIYRVQRHMEKALYANNGNDISPHSRPATARFIEDKFPEFEKVSVIRENGSAFLFAEAEHPVFSDKGIYADSCFFDVFTYQFMAGNPKTAMAEPYSVVLSESMSKNLFGEMPAHGKTVLLDKKYPLKVAGVYRDQPYNSSVRPSYIISFSTLQPLKNISRDDVWTGDCMTYAMLKTGVSAEQAAAKIRDLFGEYENIRNEKLELCPLSKVYLNFNDRNDYLFVLRLFALIGLFILVMSGFNYINLSLAKASMLGKEVAVKKVIGSNRKSLIFHFLGETIAVSLFSLLVAFFIADLLLPVFANVVDKQLDLNLRKDWLFIVGTIWIAVLTGIFSGLYPALFLASHKITALFKGSFFNKKRESFSLKKVLITFQFAISLFLIVLTLSFAMQIKYVTGKDLGFEKEGLLYAKLNVSENEVMFDQLKDRILQHPEIKEVSMSRNLPFVSFGGGMTNWEGNDPEEKITCRFNQISYDYLSVLKAKIIAGRNFSPDFPGDQGKACIINESAAKCFGWDDPIGKRISDNRLTIVGVVSNFVYQDMHNPIDPAVLLLAPNTISGEWILAFRVNEQHQVKAREILTASLGETFPNDPFEIRDVPTAFNSENAFQIYHSVNKTLYFFTFLNILLAIVGMFGLVSFSVSRRTKEIGIRKINGSSPLRIFNLLNSEYFLLIVYSLVIAFPSAWFVYNQIPSANKLPAQPWVFALGAVVLVLIVLVSTSYLTIKAATKNPVEALRYE</sequence>
<evidence type="ECO:0000256" key="6">
    <source>
        <dbReference type="SAM" id="Phobius"/>
    </source>
</evidence>
<dbReference type="OrthoDB" id="905059at2"/>
<gene>
    <name evidence="9" type="ORF">D1614_10890</name>
</gene>
<dbReference type="Pfam" id="PF12704">
    <property type="entry name" value="MacB_PCD"/>
    <property type="match status" value="2"/>
</dbReference>
<organism evidence="9 10">
    <name type="scientific">Maribellus luteus</name>
    <dbReference type="NCBI Taxonomy" id="2305463"/>
    <lineage>
        <taxon>Bacteria</taxon>
        <taxon>Pseudomonadati</taxon>
        <taxon>Bacteroidota</taxon>
        <taxon>Bacteroidia</taxon>
        <taxon>Marinilabiliales</taxon>
        <taxon>Prolixibacteraceae</taxon>
        <taxon>Maribellus</taxon>
    </lineage>
</organism>
<dbReference type="AlphaFoldDB" id="A0A399T267"/>
<dbReference type="InterPro" id="IPR050250">
    <property type="entry name" value="Macrolide_Exporter_MacB"/>
</dbReference>
<evidence type="ECO:0000259" key="7">
    <source>
        <dbReference type="Pfam" id="PF02687"/>
    </source>
</evidence>
<comment type="subcellular location">
    <subcellularLocation>
        <location evidence="1">Cell membrane</location>
        <topology evidence="1">Multi-pass membrane protein</topology>
    </subcellularLocation>
</comment>
<evidence type="ECO:0000256" key="3">
    <source>
        <dbReference type="ARBA" id="ARBA00022692"/>
    </source>
</evidence>
<feature type="domain" description="MacB-like periplasmic core" evidence="8">
    <location>
        <begin position="20"/>
        <end position="244"/>
    </location>
</feature>
<feature type="domain" description="ABC3 transporter permease C-terminal" evidence="7">
    <location>
        <begin position="284"/>
        <end position="399"/>
    </location>
</feature>
<evidence type="ECO:0000256" key="1">
    <source>
        <dbReference type="ARBA" id="ARBA00004651"/>
    </source>
</evidence>
<proteinExistence type="predicted"/>
<feature type="domain" description="MacB-like periplasmic core" evidence="8">
    <location>
        <begin position="483"/>
        <end position="604"/>
    </location>
</feature>
<dbReference type="Pfam" id="PF02687">
    <property type="entry name" value="FtsX"/>
    <property type="match status" value="2"/>
</dbReference>
<evidence type="ECO:0000256" key="5">
    <source>
        <dbReference type="ARBA" id="ARBA00023136"/>
    </source>
</evidence>
<name>A0A399T267_9BACT</name>
<dbReference type="Proteomes" id="UP000265926">
    <property type="component" value="Unassembled WGS sequence"/>
</dbReference>
<feature type="transmembrane region" description="Helical" evidence="6">
    <location>
        <begin position="422"/>
        <end position="443"/>
    </location>
</feature>
<feature type="domain" description="ABC3 transporter permease C-terminal" evidence="7">
    <location>
        <begin position="671"/>
        <end position="782"/>
    </location>
</feature>
<dbReference type="PANTHER" id="PTHR30572:SF18">
    <property type="entry name" value="ABC-TYPE MACROLIDE FAMILY EXPORT SYSTEM PERMEASE COMPONENT 2"/>
    <property type="match status" value="1"/>
</dbReference>
<dbReference type="RefSeq" id="WP_119437962.1">
    <property type="nucleotide sequence ID" value="NZ_QWGR01000005.1"/>
</dbReference>
<evidence type="ECO:0000313" key="10">
    <source>
        <dbReference type="Proteomes" id="UP000265926"/>
    </source>
</evidence>
<keyword evidence="10" id="KW-1185">Reference proteome</keyword>
<keyword evidence="2" id="KW-1003">Cell membrane</keyword>
<feature type="transmembrane region" description="Helical" evidence="6">
    <location>
        <begin position="325"/>
        <end position="351"/>
    </location>
</feature>
<dbReference type="InterPro" id="IPR003838">
    <property type="entry name" value="ABC3_permease_C"/>
</dbReference>
<evidence type="ECO:0008006" key="11">
    <source>
        <dbReference type="Google" id="ProtNLM"/>
    </source>
</evidence>
<feature type="transmembrane region" description="Helical" evidence="6">
    <location>
        <begin position="720"/>
        <end position="739"/>
    </location>
</feature>
<evidence type="ECO:0000259" key="8">
    <source>
        <dbReference type="Pfam" id="PF12704"/>
    </source>
</evidence>
<feature type="transmembrane region" description="Helical" evidence="6">
    <location>
        <begin position="751"/>
        <end position="775"/>
    </location>
</feature>
<dbReference type="GO" id="GO:0005886">
    <property type="term" value="C:plasma membrane"/>
    <property type="evidence" value="ECO:0007669"/>
    <property type="project" value="UniProtKB-SubCell"/>
</dbReference>
<keyword evidence="3 6" id="KW-0812">Transmembrane</keyword>
<protein>
    <recommendedName>
        <fullName evidence="11">ABC transporter permease</fullName>
    </recommendedName>
</protein>
<dbReference type="PANTHER" id="PTHR30572">
    <property type="entry name" value="MEMBRANE COMPONENT OF TRANSPORTER-RELATED"/>
    <property type="match status" value="1"/>
</dbReference>
<evidence type="ECO:0000256" key="2">
    <source>
        <dbReference type="ARBA" id="ARBA00022475"/>
    </source>
</evidence>
<reference evidence="9 10" key="1">
    <citation type="submission" date="2018-08" db="EMBL/GenBank/DDBJ databases">
        <title>Pallidiluteibacterium maritimus gen. nov., sp. nov., isolated from coastal sediment.</title>
        <authorList>
            <person name="Zhou L.Y."/>
        </authorList>
    </citation>
    <scope>NUCLEOTIDE SEQUENCE [LARGE SCALE GENOMIC DNA]</scope>
    <source>
        <strain evidence="9 10">XSD2</strain>
    </source>
</reference>
<feature type="transmembrane region" description="Helical" evidence="6">
    <location>
        <begin position="371"/>
        <end position="396"/>
    </location>
</feature>
<dbReference type="EMBL" id="QWGR01000005">
    <property type="protein sequence ID" value="RIJ48231.1"/>
    <property type="molecule type" value="Genomic_DNA"/>
</dbReference>
<accession>A0A399T267</accession>
<comment type="caution">
    <text evidence="9">The sequence shown here is derived from an EMBL/GenBank/DDBJ whole genome shotgun (WGS) entry which is preliminary data.</text>
</comment>
<keyword evidence="5 6" id="KW-0472">Membrane</keyword>
<keyword evidence="4 6" id="KW-1133">Transmembrane helix</keyword>
<evidence type="ECO:0000256" key="4">
    <source>
        <dbReference type="ARBA" id="ARBA00022989"/>
    </source>
</evidence>
<feature type="transmembrane region" description="Helical" evidence="6">
    <location>
        <begin position="275"/>
        <end position="298"/>
    </location>
</feature>
<dbReference type="InterPro" id="IPR025857">
    <property type="entry name" value="MacB_PCD"/>
</dbReference>